<organism evidence="1 2">
    <name type="scientific">Thiorhodococcus mannitoliphagus</name>
    <dbReference type="NCBI Taxonomy" id="329406"/>
    <lineage>
        <taxon>Bacteria</taxon>
        <taxon>Pseudomonadati</taxon>
        <taxon>Pseudomonadota</taxon>
        <taxon>Gammaproteobacteria</taxon>
        <taxon>Chromatiales</taxon>
        <taxon>Chromatiaceae</taxon>
        <taxon>Thiorhodococcus</taxon>
    </lineage>
</organism>
<evidence type="ECO:0000313" key="2">
    <source>
        <dbReference type="Proteomes" id="UP000471640"/>
    </source>
</evidence>
<keyword evidence="2" id="KW-1185">Reference proteome</keyword>
<name>A0A6P1DZN6_9GAMM</name>
<dbReference type="AlphaFoldDB" id="A0A6P1DZN6"/>
<dbReference type="PANTHER" id="PTHR39431:SF1">
    <property type="entry name" value="FRPA_C-RELATED PROTEIN"/>
    <property type="match status" value="1"/>
</dbReference>
<comment type="caution">
    <text evidence="1">The sequence shown here is derived from an EMBL/GenBank/DDBJ whole genome shotgun (WGS) entry which is preliminary data.</text>
</comment>
<dbReference type="Proteomes" id="UP000471640">
    <property type="component" value="Unassembled WGS sequence"/>
</dbReference>
<reference evidence="2" key="1">
    <citation type="journal article" date="2020" name="Microbiol. Resour. Announc.">
        <title>Draft Genome Sequences of Thiorhodococcus mannitoliphagus and Thiorhodococcus minor, Purple Sulfur Photosynthetic Bacteria in the Gammaproteobacterial Family Chromatiaceae.</title>
        <authorList>
            <person name="Aviles F.A."/>
            <person name="Meyer T.E."/>
            <person name="Kyndt J.A."/>
        </authorList>
    </citation>
    <scope>NUCLEOTIDE SEQUENCE [LARGE SCALE GENOMIC DNA]</scope>
    <source>
        <strain evidence="2">DSM 18266</strain>
    </source>
</reference>
<dbReference type="RefSeq" id="WP_164654282.1">
    <property type="nucleotide sequence ID" value="NZ_JAAIJR010000046.1"/>
</dbReference>
<sequence>MEQDLDYQILRKNFAIESGSVIAEGRGSDGAPAEGVATEGQSITPGARQGFDLAVEATSQVQLELSWHQSSSAGIELSARTQDAGFWTQRLSMEQETVALDFSIGQPGAVQLGDPLALDLGGRGLQTTGLDAAVAFDLDGDGKLDQMSTVAGDTWFLALDWSQNGRIDDGTELFGDQNGAANGFDALAKYDSNGDERIDANDAVFDQLRLLQIRGDGTQVTQTLEQGNVTSIELGYQNTRKALNVYDQVAQTSSFTLKDGSRGEAADLLLGHRRGG</sequence>
<gene>
    <name evidence="1" type="ORF">G3480_12810</name>
</gene>
<accession>A0A6P1DZN6</accession>
<proteinExistence type="predicted"/>
<evidence type="ECO:0008006" key="3">
    <source>
        <dbReference type="Google" id="ProtNLM"/>
    </source>
</evidence>
<protein>
    <recommendedName>
        <fullName evidence="3">VCBS repeat-containing protein</fullName>
    </recommendedName>
</protein>
<dbReference type="EMBL" id="JAAIJR010000046">
    <property type="protein sequence ID" value="NEX21184.1"/>
    <property type="molecule type" value="Genomic_DNA"/>
</dbReference>
<evidence type="ECO:0000313" key="1">
    <source>
        <dbReference type="EMBL" id="NEX21184.1"/>
    </source>
</evidence>
<reference evidence="1 2" key="2">
    <citation type="submission" date="2020-02" db="EMBL/GenBank/DDBJ databases">
        <title>Genome sequences of Thiorhodococcus mannitoliphagus and Thiorhodococcus minor, purple sulfur photosynthetic bacteria in the gammaproteobacterial family, Chromatiaceae.</title>
        <authorList>
            <person name="Aviles F.A."/>
            <person name="Meyer T.E."/>
            <person name="Kyndt J.A."/>
        </authorList>
    </citation>
    <scope>NUCLEOTIDE SEQUENCE [LARGE SCALE GENOMIC DNA]</scope>
    <source>
        <strain evidence="1 2">DSM 18266</strain>
    </source>
</reference>
<dbReference type="PANTHER" id="PTHR39431">
    <property type="entry name" value="FRPA/C-RELATED PROTEIN"/>
    <property type="match status" value="1"/>
</dbReference>